<keyword evidence="12 16" id="KW-0560">Oxidoreductase</keyword>
<evidence type="ECO:0000256" key="14">
    <source>
        <dbReference type="ARBA" id="ARBA00023316"/>
    </source>
</evidence>
<dbReference type="GO" id="GO:0008762">
    <property type="term" value="F:UDP-N-acetylmuramate dehydrogenase activity"/>
    <property type="evidence" value="ECO:0007669"/>
    <property type="project" value="UniProtKB-UniRule"/>
</dbReference>
<dbReference type="Pfam" id="PF01565">
    <property type="entry name" value="FAD_binding_4"/>
    <property type="match status" value="1"/>
</dbReference>
<dbReference type="Gene3D" id="3.30.43.10">
    <property type="entry name" value="Uridine Diphospho-n-acetylenolpyruvylglucosamine Reductase, domain 2"/>
    <property type="match status" value="1"/>
</dbReference>
<dbReference type="HAMAP" id="MF_00037">
    <property type="entry name" value="MurB"/>
    <property type="match status" value="1"/>
</dbReference>
<evidence type="ECO:0000256" key="4">
    <source>
        <dbReference type="ARBA" id="ARBA00004752"/>
    </source>
</evidence>
<evidence type="ECO:0000256" key="8">
    <source>
        <dbReference type="ARBA" id="ARBA00022827"/>
    </source>
</evidence>
<accession>A0A2H0UI49</accession>
<comment type="catalytic activity">
    <reaction evidence="15 16">
        <text>UDP-N-acetyl-alpha-D-muramate + NADP(+) = UDP-N-acetyl-3-O-(1-carboxyvinyl)-alpha-D-glucosamine + NADPH + H(+)</text>
        <dbReference type="Rhea" id="RHEA:12248"/>
        <dbReference type="ChEBI" id="CHEBI:15378"/>
        <dbReference type="ChEBI" id="CHEBI:57783"/>
        <dbReference type="ChEBI" id="CHEBI:58349"/>
        <dbReference type="ChEBI" id="CHEBI:68483"/>
        <dbReference type="ChEBI" id="CHEBI:70757"/>
        <dbReference type="EC" id="1.3.1.98"/>
    </reaction>
</comment>
<feature type="active site" description="Proton donor" evidence="16">
    <location>
        <position position="241"/>
    </location>
</feature>
<dbReference type="SUPFAM" id="SSF56194">
    <property type="entry name" value="Uridine diphospho-N-Acetylenolpyruvylglucosamine reductase, MurB, C-terminal domain"/>
    <property type="match status" value="1"/>
</dbReference>
<evidence type="ECO:0000256" key="11">
    <source>
        <dbReference type="ARBA" id="ARBA00022984"/>
    </source>
</evidence>
<keyword evidence="13 16" id="KW-0131">Cell cycle</keyword>
<proteinExistence type="inferred from homology"/>
<dbReference type="GO" id="GO:0008360">
    <property type="term" value="P:regulation of cell shape"/>
    <property type="evidence" value="ECO:0007669"/>
    <property type="project" value="UniProtKB-KW"/>
</dbReference>
<dbReference type="Proteomes" id="UP000229612">
    <property type="component" value="Unassembled WGS sequence"/>
</dbReference>
<dbReference type="EC" id="1.3.1.98" evidence="16"/>
<comment type="caution">
    <text evidence="18">The sequence shown here is derived from an EMBL/GenBank/DDBJ whole genome shotgun (WGS) entry which is preliminary data.</text>
</comment>
<evidence type="ECO:0000256" key="2">
    <source>
        <dbReference type="ARBA" id="ARBA00003921"/>
    </source>
</evidence>
<dbReference type="GO" id="GO:0071949">
    <property type="term" value="F:FAD binding"/>
    <property type="evidence" value="ECO:0007669"/>
    <property type="project" value="InterPro"/>
</dbReference>
<feature type="active site" evidence="16">
    <location>
        <position position="168"/>
    </location>
</feature>
<dbReference type="InterPro" id="IPR036318">
    <property type="entry name" value="FAD-bd_PCMH-like_sf"/>
</dbReference>
<comment type="function">
    <text evidence="2 16">Cell wall formation.</text>
</comment>
<dbReference type="InterPro" id="IPR003170">
    <property type="entry name" value="MurB"/>
</dbReference>
<dbReference type="InterPro" id="IPR016169">
    <property type="entry name" value="FAD-bd_PCMH_sub2"/>
</dbReference>
<evidence type="ECO:0000256" key="6">
    <source>
        <dbReference type="ARBA" id="ARBA00022618"/>
    </source>
</evidence>
<dbReference type="NCBIfam" id="NF010478">
    <property type="entry name" value="PRK13903.1"/>
    <property type="match status" value="1"/>
</dbReference>
<evidence type="ECO:0000259" key="17">
    <source>
        <dbReference type="PROSITE" id="PS51387"/>
    </source>
</evidence>
<feature type="domain" description="FAD-binding PCMH-type" evidence="17">
    <location>
        <begin position="20"/>
        <end position="192"/>
    </location>
</feature>
<dbReference type="PANTHER" id="PTHR21071:SF4">
    <property type="entry name" value="UDP-N-ACETYLENOLPYRUVOYLGLUCOSAMINE REDUCTASE"/>
    <property type="match status" value="1"/>
</dbReference>
<dbReference type="InterPro" id="IPR016167">
    <property type="entry name" value="FAD-bd_PCMH_sub1"/>
</dbReference>
<evidence type="ECO:0000256" key="9">
    <source>
        <dbReference type="ARBA" id="ARBA00022857"/>
    </source>
</evidence>
<dbReference type="GO" id="GO:0051301">
    <property type="term" value="P:cell division"/>
    <property type="evidence" value="ECO:0007669"/>
    <property type="project" value="UniProtKB-KW"/>
</dbReference>
<feature type="active site" evidence="16">
    <location>
        <position position="338"/>
    </location>
</feature>
<keyword evidence="8 16" id="KW-0274">FAD</keyword>
<dbReference type="Pfam" id="PF02873">
    <property type="entry name" value="MurB_C"/>
    <property type="match status" value="1"/>
</dbReference>
<evidence type="ECO:0000256" key="13">
    <source>
        <dbReference type="ARBA" id="ARBA00023306"/>
    </source>
</evidence>
<sequence>MDTVLKIDQEVSLASYTTFGIGGIAEYFAIASSEEVLTLLTEYAREHDLRVSVLGGGSNLLVSDSGVKGLVIKNEIKDITHKVENEKVLVTAGAGEEWDAFVLRTVEEGWWGLENLSAIPGTVGATPIQNVGAYGVEVGNLIEEVKVYSLREQKFIAMTKDDCRFGYRDSIFKSEAGKDLIVLSVTYSLSTTPNPQIHYKDLAEYFSNHSGTPSQLEIRDAVVEIRSKKFPDWKKFGTAGSFFKNPVISTAHFNELAKQYEGLPGYPIGDGTVKVSLGWILDKVCELRGARTGQVGTYENQSLVLINYGGATASDISNFAETVKDKVFEKTKILIEMEPTRW</sequence>
<evidence type="ECO:0000256" key="10">
    <source>
        <dbReference type="ARBA" id="ARBA00022960"/>
    </source>
</evidence>
<dbReference type="GO" id="GO:0005829">
    <property type="term" value="C:cytosol"/>
    <property type="evidence" value="ECO:0007669"/>
    <property type="project" value="TreeGrafter"/>
</dbReference>
<evidence type="ECO:0000256" key="5">
    <source>
        <dbReference type="ARBA" id="ARBA00022490"/>
    </source>
</evidence>
<dbReference type="Gene3D" id="3.90.78.10">
    <property type="entry name" value="UDP-N-acetylenolpyruvoylglucosamine reductase, C-terminal domain"/>
    <property type="match status" value="1"/>
</dbReference>
<dbReference type="NCBIfam" id="TIGR00179">
    <property type="entry name" value="murB"/>
    <property type="match status" value="1"/>
</dbReference>
<dbReference type="PROSITE" id="PS51387">
    <property type="entry name" value="FAD_PCMH"/>
    <property type="match status" value="1"/>
</dbReference>
<keyword evidence="6 16" id="KW-0132">Cell division</keyword>
<comment type="subcellular location">
    <subcellularLocation>
        <location evidence="3 16">Cytoplasm</location>
    </subcellularLocation>
</comment>
<keyword evidence="5 16" id="KW-0963">Cytoplasm</keyword>
<evidence type="ECO:0000256" key="15">
    <source>
        <dbReference type="ARBA" id="ARBA00048914"/>
    </source>
</evidence>
<evidence type="ECO:0000313" key="18">
    <source>
        <dbReference type="EMBL" id="PIR86072.1"/>
    </source>
</evidence>
<keyword evidence="7 16" id="KW-0285">Flavoprotein</keyword>
<keyword evidence="14 16" id="KW-0961">Cell wall biogenesis/degradation</keyword>
<comment type="similarity">
    <text evidence="16">Belongs to the MurB family.</text>
</comment>
<gene>
    <name evidence="16" type="primary">murB</name>
    <name evidence="18" type="ORF">COU14_01100</name>
</gene>
<dbReference type="Gene3D" id="3.30.465.10">
    <property type="match status" value="1"/>
</dbReference>
<evidence type="ECO:0000313" key="19">
    <source>
        <dbReference type="Proteomes" id="UP000229612"/>
    </source>
</evidence>
<dbReference type="InterPro" id="IPR036635">
    <property type="entry name" value="MurB_C_sf"/>
</dbReference>
<evidence type="ECO:0000256" key="3">
    <source>
        <dbReference type="ARBA" id="ARBA00004496"/>
    </source>
</evidence>
<protein>
    <recommendedName>
        <fullName evidence="16">UDP-N-acetylenolpyruvoylglucosamine reductase</fullName>
        <ecNumber evidence="16">1.3.1.98</ecNumber>
    </recommendedName>
    <alternativeName>
        <fullName evidence="16">UDP-N-acetylmuramate dehydrogenase</fullName>
    </alternativeName>
</protein>
<dbReference type="InterPro" id="IPR016166">
    <property type="entry name" value="FAD-bd_PCMH"/>
</dbReference>
<keyword evidence="10 16" id="KW-0133">Cell shape</keyword>
<organism evidence="18 19">
    <name type="scientific">Candidatus Kaiserbacteria bacterium CG10_big_fil_rev_8_21_14_0_10_44_10</name>
    <dbReference type="NCBI Taxonomy" id="1974606"/>
    <lineage>
        <taxon>Bacteria</taxon>
        <taxon>Candidatus Kaiseribacteriota</taxon>
    </lineage>
</organism>
<evidence type="ECO:0000256" key="12">
    <source>
        <dbReference type="ARBA" id="ARBA00023002"/>
    </source>
</evidence>
<reference evidence="19" key="1">
    <citation type="submission" date="2017-09" db="EMBL/GenBank/DDBJ databases">
        <title>Depth-based differentiation of microbial function through sediment-hosted aquifers and enrichment of novel symbionts in the deep terrestrial subsurface.</title>
        <authorList>
            <person name="Probst A.J."/>
            <person name="Ladd B."/>
            <person name="Jarett J.K."/>
            <person name="Geller-Mcgrath D.E."/>
            <person name="Sieber C.M.K."/>
            <person name="Emerson J.B."/>
            <person name="Anantharaman K."/>
            <person name="Thomas B.C."/>
            <person name="Malmstrom R."/>
            <person name="Stieglmeier M."/>
            <person name="Klingl A."/>
            <person name="Woyke T."/>
            <person name="Ryan C.M."/>
            <person name="Banfield J.F."/>
        </authorList>
    </citation>
    <scope>NUCLEOTIDE SEQUENCE [LARGE SCALE GENOMIC DNA]</scope>
</reference>
<evidence type="ECO:0000256" key="1">
    <source>
        <dbReference type="ARBA" id="ARBA00001974"/>
    </source>
</evidence>
<evidence type="ECO:0000256" key="16">
    <source>
        <dbReference type="HAMAP-Rule" id="MF_00037"/>
    </source>
</evidence>
<evidence type="ECO:0000256" key="7">
    <source>
        <dbReference type="ARBA" id="ARBA00022630"/>
    </source>
</evidence>
<dbReference type="PANTHER" id="PTHR21071">
    <property type="entry name" value="UDP-N-ACETYLENOLPYRUVOYLGLUCOSAMINE REDUCTASE"/>
    <property type="match status" value="1"/>
</dbReference>
<dbReference type="GO" id="GO:0071555">
    <property type="term" value="P:cell wall organization"/>
    <property type="evidence" value="ECO:0007669"/>
    <property type="project" value="UniProtKB-KW"/>
</dbReference>
<dbReference type="GO" id="GO:0009252">
    <property type="term" value="P:peptidoglycan biosynthetic process"/>
    <property type="evidence" value="ECO:0007669"/>
    <property type="project" value="UniProtKB-UniRule"/>
</dbReference>
<dbReference type="InterPro" id="IPR011601">
    <property type="entry name" value="MurB_C"/>
</dbReference>
<name>A0A2H0UI49_9BACT</name>
<dbReference type="AlphaFoldDB" id="A0A2H0UI49"/>
<keyword evidence="11 16" id="KW-0573">Peptidoglycan synthesis</keyword>
<keyword evidence="9 16" id="KW-0521">NADP</keyword>
<dbReference type="InterPro" id="IPR006094">
    <property type="entry name" value="Oxid_FAD_bind_N"/>
</dbReference>
<comment type="pathway">
    <text evidence="4 16">Cell wall biogenesis; peptidoglycan biosynthesis.</text>
</comment>
<comment type="cofactor">
    <cofactor evidence="1 16">
        <name>FAD</name>
        <dbReference type="ChEBI" id="CHEBI:57692"/>
    </cofactor>
</comment>
<dbReference type="UniPathway" id="UPA00219"/>
<dbReference type="SUPFAM" id="SSF56176">
    <property type="entry name" value="FAD-binding/transporter-associated domain-like"/>
    <property type="match status" value="1"/>
</dbReference>
<dbReference type="EMBL" id="PFBG01000012">
    <property type="protein sequence ID" value="PIR86072.1"/>
    <property type="molecule type" value="Genomic_DNA"/>
</dbReference>
<dbReference type="NCBIfam" id="NF000755">
    <property type="entry name" value="PRK00046.1"/>
    <property type="match status" value="1"/>
</dbReference>